<reference evidence="2 3" key="1">
    <citation type="submission" date="2018-05" db="EMBL/GenBank/DDBJ databases">
        <title>Candidatus Cardinium hertigii Genome Assembly.</title>
        <authorList>
            <person name="Showmaker K.C."/>
            <person name="Walden K.O."/>
            <person name="Fields C.J."/>
            <person name="Lambert K.N."/>
            <person name="Hudson M.E."/>
        </authorList>
    </citation>
    <scope>NUCLEOTIDE SEQUENCE [LARGE SCALE GENOMIC DNA]</scope>
    <source>
        <strain evidence="3">cHgTN10</strain>
    </source>
</reference>
<protein>
    <recommendedName>
        <fullName evidence="4">Sodium:solute symporter family protein</fullName>
    </recommendedName>
</protein>
<dbReference type="EMBL" id="CP029619">
    <property type="protein sequence ID" value="AWN81678.1"/>
    <property type="molecule type" value="Genomic_DNA"/>
</dbReference>
<evidence type="ECO:0000256" key="1">
    <source>
        <dbReference type="SAM" id="Phobius"/>
    </source>
</evidence>
<keyword evidence="1" id="KW-0472">Membrane</keyword>
<keyword evidence="1" id="KW-1133">Transmembrane helix</keyword>
<name>A0A2Z3L7R2_9BACT</name>
<dbReference type="AlphaFoldDB" id="A0A2Z3L7R2"/>
<keyword evidence="3" id="KW-1185">Reference proteome</keyword>
<evidence type="ECO:0000313" key="3">
    <source>
        <dbReference type="Proteomes" id="UP000245872"/>
    </source>
</evidence>
<accession>A0A2Z3L7R2</accession>
<evidence type="ECO:0008006" key="4">
    <source>
        <dbReference type="Google" id="ProtNLM"/>
    </source>
</evidence>
<evidence type="ECO:0000313" key="2">
    <source>
        <dbReference type="EMBL" id="AWN81678.1"/>
    </source>
</evidence>
<dbReference type="KEGG" id="cher:DK880_00350"/>
<proteinExistence type="predicted"/>
<keyword evidence="1" id="KW-0812">Transmembrane</keyword>
<dbReference type="RefSeq" id="WP_162534105.1">
    <property type="nucleotide sequence ID" value="NZ_CP029619.1"/>
</dbReference>
<gene>
    <name evidence="2" type="ORF">DK880_00350</name>
</gene>
<dbReference type="Proteomes" id="UP000245872">
    <property type="component" value="Chromosome"/>
</dbReference>
<organism evidence="2 3">
    <name type="scientific">Candidatus Cardinium hertigii</name>
    <dbReference type="NCBI Taxonomy" id="247481"/>
    <lineage>
        <taxon>Bacteria</taxon>
        <taxon>Pseudomonadati</taxon>
        <taxon>Bacteroidota</taxon>
        <taxon>Cytophagia</taxon>
        <taxon>Cytophagales</taxon>
        <taxon>Amoebophilaceae</taxon>
        <taxon>Candidatus Cardinium</taxon>
    </lineage>
</organism>
<sequence>MVRHIDFIIIGLSLIGTLVIGIYYGRGIKTFQEYAVGNRKMATSVIAISLVATIYGGSHLGVGLWKRCFI</sequence>
<feature type="transmembrane region" description="Helical" evidence="1">
    <location>
        <begin position="7"/>
        <end position="25"/>
    </location>
</feature>
<feature type="transmembrane region" description="Helical" evidence="1">
    <location>
        <begin position="45"/>
        <end position="65"/>
    </location>
</feature>